<proteinExistence type="predicted"/>
<dbReference type="EMBL" id="JBFOHK010000001">
    <property type="protein sequence ID" value="MEW9570410.1"/>
    <property type="molecule type" value="Genomic_DNA"/>
</dbReference>
<keyword evidence="2" id="KW-1185">Reference proteome</keyword>
<sequence length="333" mass="36141">MPAFFCPRCLVDLGLSVHHCPWQQAEIIARRASPEEAARAFRWIIDDYANHAVAAECIACAGTDAIEPLCRYLAEGPQANPQGRLFAAAMLARLSSPAALAGLRDVLHGSRLHGLPASQHEAEYQVKNMVLERLAERDYPERSIDIAFGVQSERLPAAVAAAGRHGSALLAPDFVAMLRDDVLERVARDALADLGDAGASAILVAGWDLLDEEPINVRSRLALVRAFLVLERLHVRLPLAMERRTAHAHPAVSAAATLLMDVPDPSGVERLLHGALSEYLPLSQACRARLQCGGAGVVELAHILIRQNVERDIYGNTHALSKEAVTWLTQFGH</sequence>
<reference evidence="1 2" key="1">
    <citation type="submission" date="2024-06" db="EMBL/GenBank/DDBJ databases">
        <authorList>
            <person name="Woo H."/>
        </authorList>
    </citation>
    <scope>NUCLEOTIDE SEQUENCE [LARGE SCALE GENOMIC DNA]</scope>
    <source>
        <strain evidence="1 2">Si-c</strain>
    </source>
</reference>
<dbReference type="Proteomes" id="UP001556220">
    <property type="component" value="Unassembled WGS sequence"/>
</dbReference>
<protein>
    <recommendedName>
        <fullName evidence="3">HEAT repeat domain-containing protein</fullName>
    </recommendedName>
</protein>
<organism evidence="1 2">
    <name type="scientific">Rhodanobacter lycopersici</name>
    <dbReference type="NCBI Taxonomy" id="3162487"/>
    <lineage>
        <taxon>Bacteria</taxon>
        <taxon>Pseudomonadati</taxon>
        <taxon>Pseudomonadota</taxon>
        <taxon>Gammaproteobacteria</taxon>
        <taxon>Lysobacterales</taxon>
        <taxon>Rhodanobacteraceae</taxon>
        <taxon>Rhodanobacter</taxon>
    </lineage>
</organism>
<accession>A0ABV3Q9D3</accession>
<evidence type="ECO:0000313" key="1">
    <source>
        <dbReference type="EMBL" id="MEW9570410.1"/>
    </source>
</evidence>
<comment type="caution">
    <text evidence="1">The sequence shown here is derived from an EMBL/GenBank/DDBJ whole genome shotgun (WGS) entry which is preliminary data.</text>
</comment>
<dbReference type="RefSeq" id="WP_367852505.1">
    <property type="nucleotide sequence ID" value="NZ_JBFOHK010000001.1"/>
</dbReference>
<name>A0ABV3Q9D3_9GAMM</name>
<evidence type="ECO:0000313" key="2">
    <source>
        <dbReference type="Proteomes" id="UP001556220"/>
    </source>
</evidence>
<gene>
    <name evidence="1" type="ORF">ABQJ54_01455</name>
</gene>
<evidence type="ECO:0008006" key="3">
    <source>
        <dbReference type="Google" id="ProtNLM"/>
    </source>
</evidence>